<keyword evidence="3" id="KW-0460">Magnesium</keyword>
<keyword evidence="2" id="KW-0479">Metal-binding</keyword>
<dbReference type="InterPro" id="IPR036965">
    <property type="entry name" value="Terpene_synth_N_sf"/>
</dbReference>
<evidence type="ECO:0000256" key="1">
    <source>
        <dbReference type="ARBA" id="ARBA00001946"/>
    </source>
</evidence>
<evidence type="ECO:0000313" key="7">
    <source>
        <dbReference type="Proteomes" id="UP001652600"/>
    </source>
</evidence>
<dbReference type="CDD" id="cd00684">
    <property type="entry name" value="Terpene_cyclase_plant_C1"/>
    <property type="match status" value="1"/>
</dbReference>
<dbReference type="InterPro" id="IPR001906">
    <property type="entry name" value="Terpene_synth_N"/>
</dbReference>
<evidence type="ECO:0000256" key="3">
    <source>
        <dbReference type="ARBA" id="ARBA00022842"/>
    </source>
</evidence>
<organism evidence="7 8">
    <name type="scientific">Cucumis melo</name>
    <name type="common">Muskmelon</name>
    <dbReference type="NCBI Taxonomy" id="3656"/>
    <lineage>
        <taxon>Eukaryota</taxon>
        <taxon>Viridiplantae</taxon>
        <taxon>Streptophyta</taxon>
        <taxon>Embryophyta</taxon>
        <taxon>Tracheophyta</taxon>
        <taxon>Spermatophyta</taxon>
        <taxon>Magnoliopsida</taxon>
        <taxon>eudicotyledons</taxon>
        <taxon>Gunneridae</taxon>
        <taxon>Pentapetalae</taxon>
        <taxon>rosids</taxon>
        <taxon>fabids</taxon>
        <taxon>Cucurbitales</taxon>
        <taxon>Cucurbitaceae</taxon>
        <taxon>Benincaseae</taxon>
        <taxon>Cucumis</taxon>
    </lineage>
</organism>
<dbReference type="PANTHER" id="PTHR31225">
    <property type="entry name" value="OS04G0344100 PROTEIN-RELATED"/>
    <property type="match status" value="1"/>
</dbReference>
<proteinExistence type="predicted"/>
<dbReference type="InterPro" id="IPR044814">
    <property type="entry name" value="Terpene_cyclase_plant_C1"/>
</dbReference>
<dbReference type="Pfam" id="PF01397">
    <property type="entry name" value="Terpene_synth"/>
    <property type="match status" value="1"/>
</dbReference>
<gene>
    <name evidence="8" type="primary">LOC103491131</name>
</gene>
<name>A0ABM3KXK0_CUCME</name>
<dbReference type="RefSeq" id="XP_050942480.1">
    <property type="nucleotide sequence ID" value="XM_051086523.1"/>
</dbReference>
<comment type="cofactor">
    <cofactor evidence="1">
        <name>Mg(2+)</name>
        <dbReference type="ChEBI" id="CHEBI:18420"/>
    </cofactor>
</comment>
<dbReference type="InterPro" id="IPR050148">
    <property type="entry name" value="Terpene_synthase-like"/>
</dbReference>
<dbReference type="InterPro" id="IPR008949">
    <property type="entry name" value="Isoprenoid_synthase_dom_sf"/>
</dbReference>
<dbReference type="PANTHER" id="PTHR31225:SF221">
    <property type="entry name" value="(-)-GERMACRENE D SYNTHASE"/>
    <property type="match status" value="1"/>
</dbReference>
<dbReference type="SUPFAM" id="SSF48576">
    <property type="entry name" value="Terpenoid synthases"/>
    <property type="match status" value="1"/>
</dbReference>
<dbReference type="Proteomes" id="UP001652600">
    <property type="component" value="Chromosome 6"/>
</dbReference>
<evidence type="ECO:0000256" key="4">
    <source>
        <dbReference type="ARBA" id="ARBA00023239"/>
    </source>
</evidence>
<dbReference type="Gene3D" id="1.10.600.10">
    <property type="entry name" value="Farnesyl Diphosphate Synthase"/>
    <property type="match status" value="1"/>
</dbReference>
<reference evidence="8" key="1">
    <citation type="submission" date="2025-08" db="UniProtKB">
        <authorList>
            <consortium name="RefSeq"/>
        </authorList>
    </citation>
    <scope>IDENTIFICATION</scope>
    <source>
        <tissue evidence="8">Stem</tissue>
    </source>
</reference>
<evidence type="ECO:0000259" key="6">
    <source>
        <dbReference type="Pfam" id="PF03936"/>
    </source>
</evidence>
<dbReference type="Pfam" id="PF03936">
    <property type="entry name" value="Terpene_synth_C"/>
    <property type="match status" value="1"/>
</dbReference>
<accession>A0ABM3KXK0</accession>
<evidence type="ECO:0000259" key="5">
    <source>
        <dbReference type="Pfam" id="PF01397"/>
    </source>
</evidence>
<keyword evidence="7" id="KW-1185">Reference proteome</keyword>
<feature type="domain" description="Terpene synthase N-terminal" evidence="5">
    <location>
        <begin position="30"/>
        <end position="207"/>
    </location>
</feature>
<evidence type="ECO:0000313" key="8">
    <source>
        <dbReference type="RefSeq" id="XP_050942480.1"/>
    </source>
</evidence>
<dbReference type="SUPFAM" id="SSF48239">
    <property type="entry name" value="Terpenoid cyclases/Protein prenyltransferases"/>
    <property type="match status" value="1"/>
</dbReference>
<dbReference type="GeneID" id="103491131"/>
<protein>
    <submittedName>
        <fullName evidence="8">Probable terpene synthase 2 isoform X2</fullName>
    </submittedName>
</protein>
<sequence>MMSFEDKGSPLLTDEVPRRVAKFSPPPCAWGDYFISCHSNFMDMTENEEEENMVEKEHEKLKEEVIRMLVATPQNYSEKLSLIDSIQRLGFSYYFDTEINEILKIQNSFNLDDRDEDIYYASLKFRLLRQQGYYVSCEIFNKFTNEEGDFKESTVKGKREIMSLYEASHWRMNGEIILDKALAFTTKKLEEMAMDFSCPYRDEAKYALRWPILKALPRLITKHHISTYEKDPLKNNVLLKFAKLDYNAMQKLYQKELYEVSRWDSIGIEKLPKCMKVLYRAILKVYEEIEKDISKDNINPYAIHFAKEGMKRQCRAYFAEAKWFHEGYMPTFEEYMKVAIVSTCFYVYVPISFVGMGVAASQEVFEWVESDPMLLKASGIIGRLMNDITSHKFEQERGHIDSAVECYMKQHEVSEEDAIVELGKEITKAWKDMIEDYIMKSTKLSTAIVIRVLNHGRLSEFFYKKEDGYTFVHGDTKHFITAMLIDPIPI</sequence>
<evidence type="ECO:0000256" key="2">
    <source>
        <dbReference type="ARBA" id="ARBA00022723"/>
    </source>
</evidence>
<feature type="domain" description="Terpene synthase metal-binding" evidence="6">
    <location>
        <begin position="260"/>
        <end position="432"/>
    </location>
</feature>
<dbReference type="InterPro" id="IPR008930">
    <property type="entry name" value="Terpenoid_cyclase/PrenylTrfase"/>
</dbReference>
<keyword evidence="4" id="KW-0456">Lyase</keyword>
<dbReference type="InterPro" id="IPR005630">
    <property type="entry name" value="Terpene_synthase_metal-bd"/>
</dbReference>
<dbReference type="Gene3D" id="1.50.10.130">
    <property type="entry name" value="Terpene synthase, N-terminal domain"/>
    <property type="match status" value="1"/>
</dbReference>